<dbReference type="Pfam" id="PF02518">
    <property type="entry name" value="HATPase_c"/>
    <property type="match status" value="1"/>
</dbReference>
<keyword evidence="5 8" id="KW-0418">Kinase</keyword>
<dbReference type="CDD" id="cd00082">
    <property type="entry name" value="HisKA"/>
    <property type="match status" value="1"/>
</dbReference>
<dbReference type="Proteomes" id="UP001254165">
    <property type="component" value="Unassembled WGS sequence"/>
</dbReference>
<dbReference type="PANTHER" id="PTHR43711:SF31">
    <property type="entry name" value="HISTIDINE KINASE"/>
    <property type="match status" value="1"/>
</dbReference>
<keyword evidence="3" id="KW-0597">Phosphoprotein</keyword>
<organism evidence="8 9">
    <name type="scientific">Thermanaerothrix solaris</name>
    <dbReference type="NCBI Taxonomy" id="3058434"/>
    <lineage>
        <taxon>Bacteria</taxon>
        <taxon>Bacillati</taxon>
        <taxon>Chloroflexota</taxon>
        <taxon>Anaerolineae</taxon>
        <taxon>Anaerolineales</taxon>
        <taxon>Anaerolineaceae</taxon>
        <taxon>Thermanaerothrix</taxon>
    </lineage>
</organism>
<dbReference type="EMBL" id="JAUHMF010000001">
    <property type="protein sequence ID" value="MDT8897121.1"/>
    <property type="molecule type" value="Genomic_DNA"/>
</dbReference>
<keyword evidence="9" id="KW-1185">Reference proteome</keyword>
<evidence type="ECO:0000256" key="1">
    <source>
        <dbReference type="ARBA" id="ARBA00000085"/>
    </source>
</evidence>
<dbReference type="SUPFAM" id="SSF55874">
    <property type="entry name" value="ATPase domain of HSP90 chaperone/DNA topoisomerase II/histidine kinase"/>
    <property type="match status" value="1"/>
</dbReference>
<evidence type="ECO:0000259" key="7">
    <source>
        <dbReference type="PROSITE" id="PS50109"/>
    </source>
</evidence>
<dbReference type="InterPro" id="IPR036097">
    <property type="entry name" value="HisK_dim/P_sf"/>
</dbReference>
<keyword evidence="4" id="KW-0808">Transferase</keyword>
<gene>
    <name evidence="8" type="ORF">QYE77_02500</name>
</gene>
<dbReference type="EC" id="2.7.13.3" evidence="2"/>
<evidence type="ECO:0000256" key="3">
    <source>
        <dbReference type="ARBA" id="ARBA00022553"/>
    </source>
</evidence>
<comment type="catalytic activity">
    <reaction evidence="1">
        <text>ATP + protein L-histidine = ADP + protein N-phospho-L-histidine.</text>
        <dbReference type="EC" id="2.7.13.3"/>
    </reaction>
</comment>
<dbReference type="InterPro" id="IPR036890">
    <property type="entry name" value="HATPase_C_sf"/>
</dbReference>
<evidence type="ECO:0000256" key="6">
    <source>
        <dbReference type="ARBA" id="ARBA00023012"/>
    </source>
</evidence>
<dbReference type="SMART" id="SM00387">
    <property type="entry name" value="HATPase_c"/>
    <property type="match status" value="1"/>
</dbReference>
<dbReference type="CDD" id="cd00075">
    <property type="entry name" value="HATPase"/>
    <property type="match status" value="1"/>
</dbReference>
<evidence type="ECO:0000313" key="9">
    <source>
        <dbReference type="Proteomes" id="UP001254165"/>
    </source>
</evidence>
<dbReference type="RefSeq" id="WP_315623771.1">
    <property type="nucleotide sequence ID" value="NZ_JAUHMF010000001.1"/>
</dbReference>
<dbReference type="InterPro" id="IPR003594">
    <property type="entry name" value="HATPase_dom"/>
</dbReference>
<comment type="caution">
    <text evidence="8">The sequence shown here is derived from an EMBL/GenBank/DDBJ whole genome shotgun (WGS) entry which is preliminary data.</text>
</comment>
<name>A0ABU3NJT5_9CHLR</name>
<evidence type="ECO:0000313" key="8">
    <source>
        <dbReference type="EMBL" id="MDT8897121.1"/>
    </source>
</evidence>
<dbReference type="InterPro" id="IPR004358">
    <property type="entry name" value="Sig_transdc_His_kin-like_C"/>
</dbReference>
<evidence type="ECO:0000256" key="2">
    <source>
        <dbReference type="ARBA" id="ARBA00012438"/>
    </source>
</evidence>
<dbReference type="PROSITE" id="PS50109">
    <property type="entry name" value="HIS_KIN"/>
    <property type="match status" value="1"/>
</dbReference>
<sequence>MEKLKELWAFVQADWIEHTVRLVGENTPTRENLHLQIQDFAQALHNVLDEGAYHKLDPILERWASSLTQTDLESSTSDLMRFMGILMTSAFETIKQHLKPPEALILIGGLLPCFNYAYERLAHHEIEVKTSYISNRLSQVQQRLERLDKSKSDFIAIAAHELKTPLTLVEGYTAMLREGLRQRAALSHDVTILIEGIENGAKRLRNIIEDMIDVSLIDNALLSLNLQPIWLSHLFEILDRELHTAIEERHQALKIHHFPGCTEMIFGDPERLLQAFRNILVNAIKFTPDGGKIEINGRELPGFIEVTIRDTGIGIDPNDQSLIFEKFARIGNVALHSSGKTKFKGGGPGLGLPIAKGIIEAHGGTIWVESEGYDEVRCPGSTFHVLLPKHPPLLEGRAADFLAALTPTQSLSE</sequence>
<dbReference type="Pfam" id="PF00512">
    <property type="entry name" value="HisKA"/>
    <property type="match status" value="1"/>
</dbReference>
<dbReference type="InterPro" id="IPR005467">
    <property type="entry name" value="His_kinase_dom"/>
</dbReference>
<dbReference type="PRINTS" id="PR00344">
    <property type="entry name" value="BCTRLSENSOR"/>
</dbReference>
<evidence type="ECO:0000256" key="4">
    <source>
        <dbReference type="ARBA" id="ARBA00022679"/>
    </source>
</evidence>
<keyword evidence="6" id="KW-0902">Two-component regulatory system</keyword>
<dbReference type="SUPFAM" id="SSF47384">
    <property type="entry name" value="Homodimeric domain of signal transducing histidine kinase"/>
    <property type="match status" value="1"/>
</dbReference>
<protein>
    <recommendedName>
        <fullName evidence="2">histidine kinase</fullName>
        <ecNumber evidence="2">2.7.13.3</ecNumber>
    </recommendedName>
</protein>
<dbReference type="GO" id="GO:0016301">
    <property type="term" value="F:kinase activity"/>
    <property type="evidence" value="ECO:0007669"/>
    <property type="project" value="UniProtKB-KW"/>
</dbReference>
<accession>A0ABU3NJT5</accession>
<feature type="domain" description="Histidine kinase" evidence="7">
    <location>
        <begin position="157"/>
        <end position="391"/>
    </location>
</feature>
<dbReference type="SMART" id="SM00388">
    <property type="entry name" value="HisKA"/>
    <property type="match status" value="1"/>
</dbReference>
<dbReference type="Gene3D" id="3.30.565.10">
    <property type="entry name" value="Histidine kinase-like ATPase, C-terminal domain"/>
    <property type="match status" value="1"/>
</dbReference>
<dbReference type="InterPro" id="IPR050736">
    <property type="entry name" value="Sensor_HK_Regulatory"/>
</dbReference>
<evidence type="ECO:0000256" key="5">
    <source>
        <dbReference type="ARBA" id="ARBA00022777"/>
    </source>
</evidence>
<reference evidence="8 9" key="1">
    <citation type="submission" date="2023-07" db="EMBL/GenBank/DDBJ databases">
        <title>Novel species of Thermanaerothrix with wide hydrolytic capabilities.</title>
        <authorList>
            <person name="Zayulina K.S."/>
            <person name="Podosokorskaya O.A."/>
            <person name="Elcheninov A.G."/>
        </authorList>
    </citation>
    <scope>NUCLEOTIDE SEQUENCE [LARGE SCALE GENOMIC DNA]</scope>
    <source>
        <strain evidence="8 9">4228-RoL</strain>
    </source>
</reference>
<dbReference type="PANTHER" id="PTHR43711">
    <property type="entry name" value="TWO-COMPONENT HISTIDINE KINASE"/>
    <property type="match status" value="1"/>
</dbReference>
<proteinExistence type="predicted"/>
<dbReference type="Gene3D" id="1.10.287.130">
    <property type="match status" value="1"/>
</dbReference>
<dbReference type="InterPro" id="IPR003661">
    <property type="entry name" value="HisK_dim/P_dom"/>
</dbReference>